<protein>
    <submittedName>
        <fullName evidence="1">Carboxylate-amine ligase YbdK</fullName>
    </submittedName>
</protein>
<dbReference type="InterPro" id="IPR006336">
    <property type="entry name" value="GCS2"/>
</dbReference>
<dbReference type="SUPFAM" id="SSF55931">
    <property type="entry name" value="Glutamine synthetase/guanido kinase"/>
    <property type="match status" value="1"/>
</dbReference>
<keyword evidence="2" id="KW-1185">Reference proteome</keyword>
<reference evidence="1 2" key="1">
    <citation type="submission" date="2019-02" db="EMBL/GenBank/DDBJ databases">
        <title>Deep-cultivation of Planctomycetes and their phenomic and genomic characterization uncovers novel biology.</title>
        <authorList>
            <person name="Wiegand S."/>
            <person name="Jogler M."/>
            <person name="Boedeker C."/>
            <person name="Pinto D."/>
            <person name="Vollmers J."/>
            <person name="Rivas-Marin E."/>
            <person name="Kohn T."/>
            <person name="Peeters S.H."/>
            <person name="Heuer A."/>
            <person name="Rast P."/>
            <person name="Oberbeckmann S."/>
            <person name="Bunk B."/>
            <person name="Jeske O."/>
            <person name="Meyerdierks A."/>
            <person name="Storesund J.E."/>
            <person name="Kallscheuer N."/>
            <person name="Luecker S."/>
            <person name="Lage O.M."/>
            <person name="Pohl T."/>
            <person name="Merkel B.J."/>
            <person name="Hornburger P."/>
            <person name="Mueller R.-W."/>
            <person name="Bruemmer F."/>
            <person name="Labrenz M."/>
            <person name="Spormann A.M."/>
            <person name="Op den Camp H."/>
            <person name="Overmann J."/>
            <person name="Amann R."/>
            <person name="Jetten M.S.M."/>
            <person name="Mascher T."/>
            <person name="Medema M.H."/>
            <person name="Devos D.P."/>
            <person name="Kaster A.-K."/>
            <person name="Ovreas L."/>
            <person name="Rohde M."/>
            <person name="Galperin M.Y."/>
            <person name="Jogler C."/>
        </authorList>
    </citation>
    <scope>NUCLEOTIDE SEQUENCE [LARGE SCALE GENOMIC DNA]</scope>
    <source>
        <strain evidence="1 2">FF011L</strain>
    </source>
</reference>
<accession>A0A517MHZ4</accession>
<dbReference type="OrthoDB" id="9804786at2"/>
<dbReference type="KEGG" id="rml:FF011L_32800"/>
<dbReference type="PANTHER" id="PTHR36510">
    <property type="entry name" value="GLUTAMATE--CYSTEINE LIGASE 2-RELATED"/>
    <property type="match status" value="1"/>
</dbReference>
<organism evidence="1 2">
    <name type="scientific">Roseimaritima multifibrata</name>
    <dbReference type="NCBI Taxonomy" id="1930274"/>
    <lineage>
        <taxon>Bacteria</taxon>
        <taxon>Pseudomonadati</taxon>
        <taxon>Planctomycetota</taxon>
        <taxon>Planctomycetia</taxon>
        <taxon>Pirellulales</taxon>
        <taxon>Pirellulaceae</taxon>
        <taxon>Roseimaritima</taxon>
    </lineage>
</organism>
<dbReference type="RefSeq" id="WP_145352525.1">
    <property type="nucleotide sequence ID" value="NZ_CP036262.1"/>
</dbReference>
<dbReference type="GO" id="GO:0042398">
    <property type="term" value="P:modified amino acid biosynthetic process"/>
    <property type="evidence" value="ECO:0007669"/>
    <property type="project" value="InterPro"/>
</dbReference>
<evidence type="ECO:0000313" key="1">
    <source>
        <dbReference type="EMBL" id="QDS94501.1"/>
    </source>
</evidence>
<dbReference type="GO" id="GO:0004357">
    <property type="term" value="F:glutamate-cysteine ligase activity"/>
    <property type="evidence" value="ECO:0007669"/>
    <property type="project" value="InterPro"/>
</dbReference>
<dbReference type="Proteomes" id="UP000320672">
    <property type="component" value="Chromosome"/>
</dbReference>
<dbReference type="PANTHER" id="PTHR36510:SF1">
    <property type="entry name" value="GLUTAMATE--CYSTEINE LIGASE 2-RELATED"/>
    <property type="match status" value="1"/>
</dbReference>
<gene>
    <name evidence="1" type="primary">ybdK</name>
    <name evidence="1" type="ORF">FF011L_32800</name>
</gene>
<keyword evidence="1" id="KW-0436">Ligase</keyword>
<dbReference type="EMBL" id="CP036262">
    <property type="protein sequence ID" value="QDS94501.1"/>
    <property type="molecule type" value="Genomic_DNA"/>
</dbReference>
<name>A0A517MHZ4_9BACT</name>
<dbReference type="Gene3D" id="3.30.590.20">
    <property type="match status" value="1"/>
</dbReference>
<dbReference type="Pfam" id="PF04107">
    <property type="entry name" value="GCS2"/>
    <property type="match status" value="1"/>
</dbReference>
<dbReference type="InterPro" id="IPR014746">
    <property type="entry name" value="Gln_synth/guanido_kin_cat_dom"/>
</dbReference>
<proteinExistence type="predicted"/>
<dbReference type="AlphaFoldDB" id="A0A517MHZ4"/>
<sequence>MSVRSFGLFEVFGIELEYMLVDHQTLSVKPIADQVLAAMAGFSSGDVERGAITWSNELALHVIELKTTHPVKSLASLAGILQEAIDDIRPILDRFGARLLPSAVHPWMNASQETRLWPHDYHQVYQAYHRIFDCHAHGWSNVQSVHLNLPFHTAEEFAQLHAAIRLVLPLLPALAASSPVLEGRLTGQLDTRISLYENHCRQVPSLTGQVIPEAIFDEATYRSQILNRLKEDIAPHDPDGDLHVDFLNARGAIARFDRGSIEIRLMDVQEFPQADIAICAAVVAVVRALCKERWLPTAEQMLVNTTLLKTILDQTSKTAENTVIDDALFLRHFGIQSNSVTAGQLWREVMNSLRTDDPQLKALFPEIDALLSKGPLASRIVAGIGGNLTKPHLRRVYQELANCLTEGRPYSPAPASQNQ</sequence>
<evidence type="ECO:0000313" key="2">
    <source>
        <dbReference type="Proteomes" id="UP000320672"/>
    </source>
</evidence>
<dbReference type="InterPro" id="IPR050141">
    <property type="entry name" value="GCL_type2/YbdK_subfam"/>
</dbReference>